<reference evidence="1 2" key="1">
    <citation type="submission" date="2019-03" db="EMBL/GenBank/DDBJ databases">
        <title>Rhodobacteraceae bacterium SM1902, a new member of the family Rhodobacteraceae isolated from Yantai.</title>
        <authorList>
            <person name="Sun Y."/>
        </authorList>
    </citation>
    <scope>NUCLEOTIDE SEQUENCE [LARGE SCALE GENOMIC DNA]</scope>
    <source>
        <strain evidence="1 2">SM1902</strain>
    </source>
</reference>
<dbReference type="Proteomes" id="UP000294562">
    <property type="component" value="Unassembled WGS sequence"/>
</dbReference>
<evidence type="ECO:0000313" key="1">
    <source>
        <dbReference type="EMBL" id="TDL91009.1"/>
    </source>
</evidence>
<organism evidence="1 2">
    <name type="scientific">Meridianimarinicoccus aquatilis</name>
    <dbReference type="NCBI Taxonomy" id="2552766"/>
    <lineage>
        <taxon>Bacteria</taxon>
        <taxon>Pseudomonadati</taxon>
        <taxon>Pseudomonadota</taxon>
        <taxon>Alphaproteobacteria</taxon>
        <taxon>Rhodobacterales</taxon>
        <taxon>Paracoccaceae</taxon>
        <taxon>Meridianimarinicoccus</taxon>
    </lineage>
</organism>
<dbReference type="EMBL" id="SMZO01000004">
    <property type="protein sequence ID" value="TDL91009.1"/>
    <property type="molecule type" value="Genomic_DNA"/>
</dbReference>
<protein>
    <submittedName>
        <fullName evidence="1">Uncharacterized protein</fullName>
    </submittedName>
</protein>
<dbReference type="AlphaFoldDB" id="A0A4V3BCH4"/>
<gene>
    <name evidence="1" type="ORF">E2L05_03145</name>
</gene>
<comment type="caution">
    <text evidence="1">The sequence shown here is derived from an EMBL/GenBank/DDBJ whole genome shotgun (WGS) entry which is preliminary data.</text>
</comment>
<dbReference type="OrthoDB" id="7810713at2"/>
<accession>A0A4V3BCH4</accession>
<name>A0A4V3BCH4_9RHOB</name>
<sequence length="304" mass="33385">MTERLGCWKPIPRRDAPSCSVYSRRVSVFLLVLALNCVSATLFAQDGSNLPELQRDLEEINNGTNPTLLTTQAGIQYQFNQINPDLDTGLLELFYTQPIGDGSRAFRLTVPFSDSEFNSHPRLGDAALAYAKNPDIGAELALGDISLTYIDVFHLTERNGSAFTFELFLDSAATDFAGYGQLAGETSLFYAWFLKNGSIFAPAWVQTFGLEGGNDDGQNVNVTTVDFYYVPKLANPKYYLTFDPAVIHDWETDDTFGSLQVTLGMLTGRAFGGDSQVFIKPGILFGGDAPADWSVQVGFKVLNF</sequence>
<dbReference type="RefSeq" id="WP_133341432.1">
    <property type="nucleotide sequence ID" value="NZ_SMZO01000004.1"/>
</dbReference>
<keyword evidence="2" id="KW-1185">Reference proteome</keyword>
<evidence type="ECO:0000313" key="2">
    <source>
        <dbReference type="Proteomes" id="UP000294562"/>
    </source>
</evidence>
<proteinExistence type="predicted"/>